<sequence>MRHPFEYEIIYSSRKTIAIQVTRDGRVLVRSPRQCSRSYIDNFVSNNENWVLKHLASVKELEEQKKSAASSHPPLSSKDRSRYIEIARDIFTRKTEYYARIIGVSYGRISIREQKTRWGSCSSKGNLNFNWRLILAPEEVLDYVVVHELAHRREMNHSKAFYAIVESVLPDYRKARRWLRDNGQLLWEKV</sequence>
<keyword evidence="3" id="KW-1185">Reference proteome</keyword>
<evidence type="ECO:0000313" key="3">
    <source>
        <dbReference type="Proteomes" id="UP000322025"/>
    </source>
</evidence>
<feature type="domain" description="YgjP-like metallopeptidase" evidence="1">
    <location>
        <begin position="83"/>
        <end position="181"/>
    </location>
</feature>
<comment type="caution">
    <text evidence="2">The sequence shown here is derived from an EMBL/GenBank/DDBJ whole genome shotgun (WGS) entry which is preliminary data.</text>
</comment>
<dbReference type="Gene3D" id="3.30.2010.10">
    <property type="entry name" value="Metalloproteases ('zincins'), catalytic domain"/>
    <property type="match status" value="1"/>
</dbReference>
<dbReference type="OrthoDB" id="581382at2"/>
<accession>A0A5M9I2S6</accession>
<dbReference type="EMBL" id="VMSO01000003">
    <property type="protein sequence ID" value="KAA8502256.1"/>
    <property type="molecule type" value="Genomic_DNA"/>
</dbReference>
<dbReference type="InterPro" id="IPR002725">
    <property type="entry name" value="YgjP-like_metallopeptidase"/>
</dbReference>
<reference evidence="2" key="1">
    <citation type="submission" date="2019-07" db="EMBL/GenBank/DDBJ databases">
        <authorList>
            <person name="Wongkuna S."/>
            <person name="Scaria J."/>
        </authorList>
    </citation>
    <scope>NUCLEOTIDE SEQUENCE [LARGE SCALE GENOMIC DNA]</scope>
    <source>
        <strain evidence="2">SW178</strain>
    </source>
</reference>
<dbReference type="PANTHER" id="PTHR30399">
    <property type="entry name" value="UNCHARACTERIZED PROTEIN YGJP"/>
    <property type="match status" value="1"/>
</dbReference>
<protein>
    <submittedName>
        <fullName evidence="2">M48 family metallopeptidase</fullName>
    </submittedName>
</protein>
<gene>
    <name evidence="2" type="ORF">FNY66_03790</name>
</gene>
<organism evidence="2 3">
    <name type="scientific">Mediterraneibacter catenae</name>
    <dbReference type="NCBI Taxonomy" id="2594882"/>
    <lineage>
        <taxon>Bacteria</taxon>
        <taxon>Bacillati</taxon>
        <taxon>Bacillota</taxon>
        <taxon>Clostridia</taxon>
        <taxon>Lachnospirales</taxon>
        <taxon>Lachnospiraceae</taxon>
        <taxon>Mediterraneibacter</taxon>
    </lineage>
</organism>
<evidence type="ECO:0000259" key="1">
    <source>
        <dbReference type="Pfam" id="PF01863"/>
    </source>
</evidence>
<dbReference type="AlphaFoldDB" id="A0A5M9I2S6"/>
<feature type="domain" description="YgjP-like metallopeptidase" evidence="1">
    <location>
        <begin position="15"/>
        <end position="68"/>
    </location>
</feature>
<name>A0A5M9I2S6_9FIRM</name>
<dbReference type="InterPro" id="IPR053136">
    <property type="entry name" value="UTP_pyrophosphatase-like"/>
</dbReference>
<dbReference type="Pfam" id="PF01863">
    <property type="entry name" value="YgjP-like"/>
    <property type="match status" value="2"/>
</dbReference>
<dbReference type="CDD" id="cd07344">
    <property type="entry name" value="M48_yhfN_like"/>
    <property type="match status" value="1"/>
</dbReference>
<dbReference type="RefSeq" id="WP_087150296.1">
    <property type="nucleotide sequence ID" value="NZ_VMSO01000003.1"/>
</dbReference>
<dbReference type="Proteomes" id="UP000322025">
    <property type="component" value="Unassembled WGS sequence"/>
</dbReference>
<dbReference type="PANTHER" id="PTHR30399:SF1">
    <property type="entry name" value="UTP PYROPHOSPHATASE"/>
    <property type="match status" value="1"/>
</dbReference>
<evidence type="ECO:0000313" key="2">
    <source>
        <dbReference type="EMBL" id="KAA8502256.1"/>
    </source>
</evidence>
<proteinExistence type="predicted"/>